<dbReference type="InterPro" id="IPR039272">
    <property type="entry name" value="CLEC16A/TT9"/>
</dbReference>
<dbReference type="InterPro" id="IPR019155">
    <property type="entry name" value="CLEC16A/TT9_N"/>
</dbReference>
<dbReference type="GO" id="GO:0005794">
    <property type="term" value="C:Golgi apparatus"/>
    <property type="evidence" value="ECO:0007669"/>
    <property type="project" value="TreeGrafter"/>
</dbReference>
<feature type="compositionally biased region" description="Low complexity" evidence="2">
    <location>
        <begin position="1353"/>
        <end position="1368"/>
    </location>
</feature>
<feature type="region of interest" description="Disordered" evidence="2">
    <location>
        <begin position="1199"/>
        <end position="1368"/>
    </location>
</feature>
<dbReference type="GO" id="GO:1901096">
    <property type="term" value="P:regulation of autophagosome maturation"/>
    <property type="evidence" value="ECO:0007669"/>
    <property type="project" value="TreeGrafter"/>
</dbReference>
<proteinExistence type="predicted"/>
<dbReference type="GO" id="GO:0016197">
    <property type="term" value="P:endosomal transport"/>
    <property type="evidence" value="ECO:0007669"/>
    <property type="project" value="TreeGrafter"/>
</dbReference>
<feature type="compositionally biased region" description="Polar residues" evidence="2">
    <location>
        <begin position="1085"/>
        <end position="1094"/>
    </location>
</feature>
<feature type="compositionally biased region" description="Basic and acidic residues" evidence="2">
    <location>
        <begin position="773"/>
        <end position="782"/>
    </location>
</feature>
<feature type="compositionally biased region" description="Basic and acidic residues" evidence="2">
    <location>
        <begin position="1515"/>
        <end position="1534"/>
    </location>
</feature>
<evidence type="ECO:0000313" key="4">
    <source>
        <dbReference type="EMBL" id="PHJ21652.1"/>
    </source>
</evidence>
<feature type="region of interest" description="Disordered" evidence="2">
    <location>
        <begin position="358"/>
        <end position="455"/>
    </location>
</feature>
<feature type="region of interest" description="Disordered" evidence="2">
    <location>
        <begin position="1587"/>
        <end position="1641"/>
    </location>
</feature>
<dbReference type="SUPFAM" id="SSF48371">
    <property type="entry name" value="ARM repeat"/>
    <property type="match status" value="1"/>
</dbReference>
<gene>
    <name evidence="4" type="ORF">CSUI_004502</name>
</gene>
<feature type="compositionally biased region" description="Basic and acidic residues" evidence="2">
    <location>
        <begin position="1236"/>
        <end position="1256"/>
    </location>
</feature>
<dbReference type="Proteomes" id="UP000221165">
    <property type="component" value="Unassembled WGS sequence"/>
</dbReference>
<feature type="compositionally biased region" description="Basic and acidic residues" evidence="2">
    <location>
        <begin position="1975"/>
        <end position="1986"/>
    </location>
</feature>
<dbReference type="GO" id="GO:0007034">
    <property type="term" value="P:vacuolar transport"/>
    <property type="evidence" value="ECO:0007669"/>
    <property type="project" value="TreeGrafter"/>
</dbReference>
<feature type="compositionally biased region" description="Low complexity" evidence="2">
    <location>
        <begin position="605"/>
        <end position="615"/>
    </location>
</feature>
<feature type="compositionally biased region" description="Basic and acidic residues" evidence="2">
    <location>
        <begin position="1271"/>
        <end position="1286"/>
    </location>
</feature>
<feature type="compositionally biased region" description="Polar residues" evidence="2">
    <location>
        <begin position="1949"/>
        <end position="1961"/>
    </location>
</feature>
<feature type="region of interest" description="Disordered" evidence="2">
    <location>
        <begin position="1940"/>
        <end position="2122"/>
    </location>
</feature>
<feature type="compositionally biased region" description="Polar residues" evidence="2">
    <location>
        <begin position="386"/>
        <end position="401"/>
    </location>
</feature>
<evidence type="ECO:0000313" key="5">
    <source>
        <dbReference type="Proteomes" id="UP000221165"/>
    </source>
</evidence>
<feature type="region of interest" description="Disordered" evidence="2">
    <location>
        <begin position="490"/>
        <end position="569"/>
    </location>
</feature>
<feature type="compositionally biased region" description="Basic and acidic residues" evidence="2">
    <location>
        <begin position="2000"/>
        <end position="2013"/>
    </location>
</feature>
<feature type="compositionally biased region" description="Basic and acidic residues" evidence="2">
    <location>
        <begin position="1587"/>
        <end position="1639"/>
    </location>
</feature>
<feature type="compositionally biased region" description="Polar residues" evidence="2">
    <location>
        <begin position="1049"/>
        <end position="1073"/>
    </location>
</feature>
<feature type="compositionally biased region" description="Polar residues" evidence="2">
    <location>
        <begin position="1011"/>
        <end position="1021"/>
    </location>
</feature>
<feature type="compositionally biased region" description="Basic and acidic residues" evidence="2">
    <location>
        <begin position="620"/>
        <end position="662"/>
    </location>
</feature>
<feature type="region of interest" description="Disordered" evidence="2">
    <location>
        <begin position="583"/>
        <end position="810"/>
    </location>
</feature>
<feature type="region of interest" description="Disordered" evidence="2">
    <location>
        <begin position="895"/>
        <end position="1151"/>
    </location>
</feature>
<dbReference type="GeneID" id="94427904"/>
<reference evidence="4 5" key="1">
    <citation type="journal article" date="2017" name="Int. J. Parasitol.">
        <title>The genome of the protozoan parasite Cystoisospora suis and a reverse vaccinology approach to identify vaccine candidates.</title>
        <authorList>
            <person name="Palmieri N."/>
            <person name="Shrestha A."/>
            <person name="Ruttkowski B."/>
            <person name="Beck T."/>
            <person name="Vogl C."/>
            <person name="Tomley F."/>
            <person name="Blake D.P."/>
            <person name="Joachim A."/>
        </authorList>
    </citation>
    <scope>NUCLEOTIDE SEQUENCE [LARGE SCALE GENOMIC DNA]</scope>
    <source>
        <strain evidence="4 5">Wien I</strain>
    </source>
</reference>
<feature type="compositionally biased region" description="Polar residues" evidence="2">
    <location>
        <begin position="1287"/>
        <end position="1298"/>
    </location>
</feature>
<dbReference type="VEuPathDB" id="ToxoDB:CSUI_004502"/>
<feature type="compositionally biased region" description="Polar residues" evidence="2">
    <location>
        <begin position="2473"/>
        <end position="2497"/>
    </location>
</feature>
<name>A0A2C6L0T4_9APIC</name>
<feature type="compositionally biased region" description="Polar residues" evidence="2">
    <location>
        <begin position="530"/>
        <end position="539"/>
    </location>
</feature>
<dbReference type="GO" id="GO:0006914">
    <property type="term" value="P:autophagy"/>
    <property type="evidence" value="ECO:0007669"/>
    <property type="project" value="UniProtKB-KW"/>
</dbReference>
<feature type="compositionally biased region" description="Basic residues" evidence="2">
    <location>
        <begin position="717"/>
        <end position="733"/>
    </location>
</feature>
<feature type="region of interest" description="Disordered" evidence="2">
    <location>
        <begin position="2465"/>
        <end position="2497"/>
    </location>
</feature>
<evidence type="ECO:0000256" key="1">
    <source>
        <dbReference type="ARBA" id="ARBA00023006"/>
    </source>
</evidence>
<feature type="compositionally biased region" description="Polar residues" evidence="2">
    <location>
        <begin position="1505"/>
        <end position="1514"/>
    </location>
</feature>
<feature type="compositionally biased region" description="Low complexity" evidence="2">
    <location>
        <begin position="423"/>
        <end position="436"/>
    </location>
</feature>
<accession>A0A2C6L0T4</accession>
<dbReference type="Pfam" id="PF09758">
    <property type="entry name" value="FPL"/>
    <property type="match status" value="1"/>
</dbReference>
<sequence>MWFWGGGGGGGVGASGALKEAIGHHHGGQNSRQHFYTEEHLQALFDALHAFDCIDERNRDAAVEILRQIAELLVWGERHRNEAFFDIFCEQNILSYFVDIVNQPRVSDAVKVQLLQTLSILVQNMRRKTAIYYLFSNNYINALLSATYDFNNEEVVAWYVSFIKGLSLLVTPETVKLFLNRRAPDFPVYSEAIKFFIHRDSMVRTHVRTVTLSIFKIREPIVEEFVVRRSAFFSHVACYLRAQWAERCRALRAVRRGVSASGASLRQVSSPGPGSPRPPLSSPTQSTARGWSPSSSLSNSLATLRSGFAECEEFLEYIQDIFGVGVKAYNDILVERLLLFTYLPVFVGCLCRRGPAVRPTSHCPDPESATSIASSPSLPFPVPSSGRSSPQTAGLPSSPSRYSEGAPGTKSNSSPRLLVFRGLRSPSSASRLRSSPIPGQRSYTSGSGRARVSSPLSLSARSCSSLSASSCSSSSSSSSWSSSSVYSSSICSSGDSSPHRHRPSSDTHRGERRRRGRERNLAGEECAQARSASPPSNGSMRRGPSLADTAGGDSGPISDLSSESSTGQTRTLVLLGQVVLPRKGEEDTHQRDVDVLGGRQGESGGASDDAYGSAAEGEENDGKDRKRGHEENEDGRKAEGEGGVKGTADDGVRREGKEEKDMAITSSRRPFHMSTTTRRRNLSGGRGKETEELCRPQQRSSASYTDVLYQEKDKERNRRHKQKHRKARRRSRSNGREEEEGQESSSRRLRRHRRQEGGGQQSVRKKKSKKSRREQGHDHRVSAETSHSPSNRFSSPTEARKRCDGPPTTPFIGDATQQLVALYLLTQTLATIKEPKLLRPVLALLLLPRVPKPLLHLASALSPPTPAGYTALENPAQCAGAVDLFLSDGERELHEKTPDERELHEKTSDFNANIGGGEGGEVMSSSLDLKVQKQGDEGLHEKGTTADPMYASGRDRENERATSQGNRCLDRKGPADSFQQGGDVGPVGSPPPESSAFPSEAKEGKNAEGTLPSQNEGQHTSPHSKDKSSSSSTSGASAKTAVGGGVSSPLPSQDSVSCQISSPIAMSRVTSTSGEEKYLMRERSFSQGYASPEQTPHHVRGDGDGGLSRYSSFREERRRGQQASRNSTTMIGGVSQTPSSPRPLPGGGDRMKSAAAVIAARRPVLSVAQKAVERAFEELLDFPMSSEEPDAVVDTALGARLSRTQSERIGGKDVEGDDGDLLSVGQPPHRGMFSSGREEGTSRGEKRIHSSHEHTCSSEVGGKESCIMKTGESKGEKEEARGECWSRRNSGGVSSTVWASPRQMHRDDEEDDEEEEERGKDPLSKDGGESQGLEKFKSSREDDEEAENEESRGLTQTKTGETTGEVVEDVTWVPNPYRHALERFISPVTATARRSDTTMLVGGVLLHAAITHPLVSKVFLQNADILPAERQHTSTKEVLSHPPATTGLRAPFSLRASNEGKRSPPFETLHAHLTASSCPSPSLSPKHPICGSSLSSPSGCSADTSATCSANVQGDSREEKGRETQQGEGCMEKKETERGEGIAYLCHLPARFHEAGQCHRQRCTEESCSGRGEKTFERSSSACLDDKGMKLLSDRQSKDEEEEHRQGRGEERKMVQRSTERSRGDRGRGKSGSDREHGKNSSACGWSLVTDLMEGIRRNAAEGFLRTVTVRLSARLVTLVLLAATRLSLPRSPSGVACELLPCACNTNNTNRTTANSKTSHENEGPLSPLLLRRTLPGLLRLLHSVKKATATAVQISLACADGDCQNGSPTSSHAAVDTFWDEWETLKASPPIDLTALGRDVQILLPPPSSSGVSSSSSLSSVGCARIRGGSGRFDCHTQLWREASTTKELQRRAIQQWLILRQIWKTVGAVTAVYTDWQIDRSGCLPPYLADRLAAEARVILLGGGGRESLPDIPASRFPYTTKTDVCTPAEMTTALLPGRRGEEGGVNSSPHGCTSSTVDEGCGSIIPSSHQVKSDKSRTKGDLLSEPAKTATPGEIAGEKERQCGEEKDTVPLMASRGVMPSEEGLIMPREAEPKQQSRKSDSQLSLPRGEGAIGSGLGGEKTLKTSGDEDEEEEISRGRVGGSSGTAPCSEVSSVGRREEQSNQTSKTSSVTGGGGLESYSTLLRKEEEGRSLCHPFSREDLPVGSAGLVQVDGGTVSVWLRGRNFIRCSVETLEGVATRYYLQSETHLLLVSPSQTTPGRADVRMSCPLRNVECQVDSTDSRRLQLFLFTSSTPPGDVLWSRATPPQCTYASCSWCRTFPSPTRGSCERPRIMSSSPPEGSSCRGGVAMAGSSQGSYPLHPHVNGEGSGFSCPTATSSVFGGGTGAISCHAGGGLSGGVTSTDLEFKERFAGAGSSKDFYGGEGTCRMRPALWELRVSFDDTLRCCIAAKSIQEGRNKVRSELRRYIDRLLADSNADDSLLFTSPFIFPPPETPESFLVSRSSSFSSPSLTSLSITPHVTRSRGWRSANVSQRSSASGNARQSSRKASSLFG</sequence>
<evidence type="ECO:0000259" key="3">
    <source>
        <dbReference type="Pfam" id="PF09758"/>
    </source>
</evidence>
<feature type="domain" description="FPL" evidence="3">
    <location>
        <begin position="66"/>
        <end position="215"/>
    </location>
</feature>
<dbReference type="PANTHER" id="PTHR21481:SF0">
    <property type="entry name" value="PROTEIN CLEC16A"/>
    <property type="match status" value="1"/>
</dbReference>
<feature type="compositionally biased region" description="Basic and acidic residues" evidence="2">
    <location>
        <begin position="2033"/>
        <end position="2045"/>
    </location>
</feature>
<evidence type="ECO:0000256" key="2">
    <source>
        <dbReference type="SAM" id="MobiDB-lite"/>
    </source>
</evidence>
<feature type="compositionally biased region" description="Basic residues" evidence="2">
    <location>
        <begin position="763"/>
        <end position="772"/>
    </location>
</feature>
<keyword evidence="1" id="KW-0072">Autophagy</keyword>
<dbReference type="RefSeq" id="XP_067923332.1">
    <property type="nucleotide sequence ID" value="XM_068064693.1"/>
</dbReference>
<organism evidence="4 5">
    <name type="scientific">Cystoisospora suis</name>
    <dbReference type="NCBI Taxonomy" id="483139"/>
    <lineage>
        <taxon>Eukaryota</taxon>
        <taxon>Sar</taxon>
        <taxon>Alveolata</taxon>
        <taxon>Apicomplexa</taxon>
        <taxon>Conoidasida</taxon>
        <taxon>Coccidia</taxon>
        <taxon>Eucoccidiorida</taxon>
        <taxon>Eimeriorina</taxon>
        <taxon>Sarcocystidae</taxon>
        <taxon>Cystoisospora</taxon>
    </lineage>
</organism>
<keyword evidence="5" id="KW-1185">Reference proteome</keyword>
<feature type="compositionally biased region" description="Low complexity" evidence="2">
    <location>
        <begin position="1029"/>
        <end position="1041"/>
    </location>
</feature>
<feature type="region of interest" description="Disordered" evidence="2">
    <location>
        <begin position="264"/>
        <end position="298"/>
    </location>
</feature>
<feature type="compositionally biased region" description="Polar residues" evidence="2">
    <location>
        <begin position="783"/>
        <end position="797"/>
    </location>
</feature>
<dbReference type="OrthoDB" id="332958at2759"/>
<feature type="compositionally biased region" description="Basic and acidic residues" evidence="2">
    <location>
        <begin position="930"/>
        <end position="944"/>
    </location>
</feature>
<feature type="compositionally biased region" description="Basic and acidic residues" evidence="2">
    <location>
        <begin position="1205"/>
        <end position="1214"/>
    </location>
</feature>
<dbReference type="EMBL" id="MIGC01002115">
    <property type="protein sequence ID" value="PHJ21652.1"/>
    <property type="molecule type" value="Genomic_DNA"/>
</dbReference>
<comment type="caution">
    <text evidence="4">The sequence shown here is derived from an EMBL/GenBank/DDBJ whole genome shotgun (WGS) entry which is preliminary data.</text>
</comment>
<feature type="compositionally biased region" description="Basic and acidic residues" evidence="2">
    <location>
        <begin position="583"/>
        <end position="594"/>
    </location>
</feature>
<feature type="compositionally biased region" description="Basic and acidic residues" evidence="2">
    <location>
        <begin position="895"/>
        <end position="908"/>
    </location>
</feature>
<feature type="compositionally biased region" description="Basic and acidic residues" evidence="2">
    <location>
        <begin position="1317"/>
        <end position="1340"/>
    </location>
</feature>
<feature type="region of interest" description="Disordered" evidence="2">
    <location>
        <begin position="2272"/>
        <end position="2291"/>
    </location>
</feature>
<feature type="region of interest" description="Disordered" evidence="2">
    <location>
        <begin position="1432"/>
        <end position="1466"/>
    </location>
</feature>
<protein>
    <recommendedName>
        <fullName evidence="3">FPL domain-containing protein</fullName>
    </recommendedName>
</protein>
<feature type="compositionally biased region" description="Polar residues" evidence="2">
    <location>
        <begin position="1121"/>
        <end position="1139"/>
    </location>
</feature>
<feature type="compositionally biased region" description="Basic and acidic residues" evidence="2">
    <location>
        <begin position="1074"/>
        <end position="1084"/>
    </location>
</feature>
<feature type="region of interest" description="Disordered" evidence="2">
    <location>
        <begin position="1505"/>
        <end position="1534"/>
    </location>
</feature>
<feature type="compositionally biased region" description="Polar residues" evidence="2">
    <location>
        <begin position="559"/>
        <end position="569"/>
    </location>
</feature>
<feature type="compositionally biased region" description="Polar residues" evidence="2">
    <location>
        <begin position="664"/>
        <end position="676"/>
    </location>
</feature>
<dbReference type="GO" id="GO:0005770">
    <property type="term" value="C:late endosome"/>
    <property type="evidence" value="ECO:0007669"/>
    <property type="project" value="TreeGrafter"/>
</dbReference>
<dbReference type="PANTHER" id="PTHR21481">
    <property type="entry name" value="PROTEIN CLEC16A"/>
    <property type="match status" value="1"/>
</dbReference>
<dbReference type="InterPro" id="IPR016024">
    <property type="entry name" value="ARM-type_fold"/>
</dbReference>